<dbReference type="InterPro" id="IPR000477">
    <property type="entry name" value="RT_dom"/>
</dbReference>
<proteinExistence type="predicted"/>
<dbReference type="InterPro" id="IPR043128">
    <property type="entry name" value="Rev_trsase/Diguanyl_cyclase"/>
</dbReference>
<evidence type="ECO:0000259" key="1">
    <source>
        <dbReference type="PROSITE" id="PS50878"/>
    </source>
</evidence>
<dbReference type="EMBL" id="JARK01001396">
    <property type="protein sequence ID" value="EYC09496.1"/>
    <property type="molecule type" value="Genomic_DNA"/>
</dbReference>
<evidence type="ECO:0000313" key="2">
    <source>
        <dbReference type="EMBL" id="EYC09496.1"/>
    </source>
</evidence>
<reference evidence="3" key="1">
    <citation type="journal article" date="2015" name="Nat. Genet.">
        <title>The genome and transcriptome of the zoonotic hookworm Ancylostoma ceylanicum identify infection-specific gene families.</title>
        <authorList>
            <person name="Schwarz E.M."/>
            <person name="Hu Y."/>
            <person name="Antoshechkin I."/>
            <person name="Miller M.M."/>
            <person name="Sternberg P.W."/>
            <person name="Aroian R.V."/>
        </authorList>
    </citation>
    <scope>NUCLEOTIDE SEQUENCE</scope>
    <source>
        <strain evidence="3">HY135</strain>
    </source>
</reference>
<dbReference type="InterPro" id="IPR053134">
    <property type="entry name" value="RNA-dir_DNA_polymerase"/>
</dbReference>
<dbReference type="InterPro" id="IPR043502">
    <property type="entry name" value="DNA/RNA_pol_sf"/>
</dbReference>
<name>A0A016U3G5_9BILA</name>
<dbReference type="Proteomes" id="UP000024635">
    <property type="component" value="Unassembled WGS sequence"/>
</dbReference>
<dbReference type="SUPFAM" id="SSF56672">
    <property type="entry name" value="DNA/RNA polymerases"/>
    <property type="match status" value="1"/>
</dbReference>
<dbReference type="PANTHER" id="PTHR24559:SF444">
    <property type="entry name" value="REVERSE TRANSCRIPTASE DOMAIN-CONTAINING PROTEIN"/>
    <property type="match status" value="1"/>
</dbReference>
<dbReference type="CDD" id="cd01647">
    <property type="entry name" value="RT_LTR"/>
    <property type="match status" value="1"/>
</dbReference>
<protein>
    <recommendedName>
        <fullName evidence="1">Reverse transcriptase domain-containing protein</fullName>
    </recommendedName>
</protein>
<gene>
    <name evidence="2" type="primary">Acey_s0060.g3150</name>
    <name evidence="2" type="ORF">Y032_0060g3150</name>
</gene>
<dbReference type="STRING" id="53326.A0A016U3G5"/>
<dbReference type="PROSITE" id="PS50878">
    <property type="entry name" value="RT_POL"/>
    <property type="match status" value="1"/>
</dbReference>
<dbReference type="OrthoDB" id="5865526at2759"/>
<evidence type="ECO:0000313" key="3">
    <source>
        <dbReference type="Proteomes" id="UP000024635"/>
    </source>
</evidence>
<comment type="caution">
    <text evidence="2">The sequence shown here is derived from an EMBL/GenBank/DDBJ whole genome shotgun (WGS) entry which is preliminary data.</text>
</comment>
<keyword evidence="3" id="KW-1185">Reference proteome</keyword>
<dbReference type="AlphaFoldDB" id="A0A016U3G5"/>
<dbReference type="PANTHER" id="PTHR24559">
    <property type="entry name" value="TRANSPOSON TY3-I GAG-POL POLYPROTEIN"/>
    <property type="match status" value="1"/>
</dbReference>
<feature type="domain" description="Reverse transcriptase" evidence="1">
    <location>
        <begin position="94"/>
        <end position="283"/>
    </location>
</feature>
<dbReference type="Gene3D" id="3.30.70.270">
    <property type="match status" value="1"/>
</dbReference>
<sequence>MLTLGKKELPRTERLMKLRKTLAENRTDGKLSARLWNIVKQNNSVFAVEDLELTQTSLVKHEIDTGNTVPIRQRTRPVPLGVRAEFKEMIKGLLERGIIERSTSPWASPVVLVKKKDGSIRLCVDYRELNKCTKPDAYPLPAIDVMLQSLQGKRYFTSLDMCSGYWQIPLSEDAKAKSAFTTAEGLFQFTVLPFGLCTSPAVFQRMMDKVLGKLKDQEIFVYIDDILVATESEDRHYEVLMQVFKALEGANLKLKPQKLWASGVVELLRPGDEGRYQMINNAVSFIL</sequence>
<dbReference type="Pfam" id="PF00078">
    <property type="entry name" value="RVT_1"/>
    <property type="match status" value="1"/>
</dbReference>
<dbReference type="Gene3D" id="3.10.10.10">
    <property type="entry name" value="HIV Type 1 Reverse Transcriptase, subunit A, domain 1"/>
    <property type="match status" value="1"/>
</dbReference>
<organism evidence="2 3">
    <name type="scientific">Ancylostoma ceylanicum</name>
    <dbReference type="NCBI Taxonomy" id="53326"/>
    <lineage>
        <taxon>Eukaryota</taxon>
        <taxon>Metazoa</taxon>
        <taxon>Ecdysozoa</taxon>
        <taxon>Nematoda</taxon>
        <taxon>Chromadorea</taxon>
        <taxon>Rhabditida</taxon>
        <taxon>Rhabditina</taxon>
        <taxon>Rhabditomorpha</taxon>
        <taxon>Strongyloidea</taxon>
        <taxon>Ancylostomatidae</taxon>
        <taxon>Ancylostomatinae</taxon>
        <taxon>Ancylostoma</taxon>
    </lineage>
</organism>
<accession>A0A016U3G5</accession>